<name>A0A392VIU7_9FABA</name>
<dbReference type="AlphaFoldDB" id="A0A392VIU7"/>
<organism evidence="1 2">
    <name type="scientific">Trifolium medium</name>
    <dbReference type="NCBI Taxonomy" id="97028"/>
    <lineage>
        <taxon>Eukaryota</taxon>
        <taxon>Viridiplantae</taxon>
        <taxon>Streptophyta</taxon>
        <taxon>Embryophyta</taxon>
        <taxon>Tracheophyta</taxon>
        <taxon>Spermatophyta</taxon>
        <taxon>Magnoliopsida</taxon>
        <taxon>eudicotyledons</taxon>
        <taxon>Gunneridae</taxon>
        <taxon>Pentapetalae</taxon>
        <taxon>rosids</taxon>
        <taxon>fabids</taxon>
        <taxon>Fabales</taxon>
        <taxon>Fabaceae</taxon>
        <taxon>Papilionoideae</taxon>
        <taxon>50 kb inversion clade</taxon>
        <taxon>NPAAA clade</taxon>
        <taxon>Hologalegina</taxon>
        <taxon>IRL clade</taxon>
        <taxon>Trifolieae</taxon>
        <taxon>Trifolium</taxon>
    </lineage>
</organism>
<keyword evidence="2" id="KW-1185">Reference proteome</keyword>
<feature type="non-terminal residue" evidence="1">
    <location>
        <position position="56"/>
    </location>
</feature>
<evidence type="ECO:0000313" key="1">
    <source>
        <dbReference type="EMBL" id="MCI88296.1"/>
    </source>
</evidence>
<reference evidence="1 2" key="1">
    <citation type="journal article" date="2018" name="Front. Plant Sci.">
        <title>Red Clover (Trifolium pratense) and Zigzag Clover (T. medium) - A Picture of Genomic Similarities and Differences.</title>
        <authorList>
            <person name="Dluhosova J."/>
            <person name="Istvanek J."/>
            <person name="Nedelnik J."/>
            <person name="Repkova J."/>
        </authorList>
    </citation>
    <scope>NUCLEOTIDE SEQUENCE [LARGE SCALE GENOMIC DNA]</scope>
    <source>
        <strain evidence="2">cv. 10/8</strain>
        <tissue evidence="1">Leaf</tissue>
    </source>
</reference>
<proteinExistence type="predicted"/>
<protein>
    <submittedName>
        <fullName evidence="1">Uncharacterized protein</fullName>
    </submittedName>
</protein>
<sequence length="56" mass="6516">MRDFCEEWGIYTCVDPVRARSLQPTIRVESQPQICITRLRFLPFQIRSGLSDQSDG</sequence>
<comment type="caution">
    <text evidence="1">The sequence shown here is derived from an EMBL/GenBank/DDBJ whole genome shotgun (WGS) entry which is preliminary data.</text>
</comment>
<accession>A0A392VIU7</accession>
<evidence type="ECO:0000313" key="2">
    <source>
        <dbReference type="Proteomes" id="UP000265520"/>
    </source>
</evidence>
<dbReference type="Proteomes" id="UP000265520">
    <property type="component" value="Unassembled WGS sequence"/>
</dbReference>
<dbReference type="EMBL" id="LXQA011189352">
    <property type="protein sequence ID" value="MCI88296.1"/>
    <property type="molecule type" value="Genomic_DNA"/>
</dbReference>